<dbReference type="GO" id="GO:0000160">
    <property type="term" value="P:phosphorelay signal transduction system"/>
    <property type="evidence" value="ECO:0007669"/>
    <property type="project" value="InterPro"/>
</dbReference>
<dbReference type="InterPro" id="IPR011006">
    <property type="entry name" value="CheY-like_superfamily"/>
</dbReference>
<dbReference type="InterPro" id="IPR035965">
    <property type="entry name" value="PAS-like_dom_sf"/>
</dbReference>
<dbReference type="PROSITE" id="PS50112">
    <property type="entry name" value="PAS"/>
    <property type="match status" value="1"/>
</dbReference>
<reference evidence="3" key="1">
    <citation type="submission" date="2018-05" db="EMBL/GenBank/DDBJ databases">
        <authorList>
            <person name="Lanie J.A."/>
            <person name="Ng W.-L."/>
            <person name="Kazmierczak K.M."/>
            <person name="Andrzejewski T.M."/>
            <person name="Davidsen T.M."/>
            <person name="Wayne K.J."/>
            <person name="Tettelin H."/>
            <person name="Glass J.I."/>
            <person name="Rusch D."/>
            <person name="Podicherti R."/>
            <person name="Tsui H.-C.T."/>
            <person name="Winkler M.E."/>
        </authorList>
    </citation>
    <scope>NUCLEOTIDE SEQUENCE</scope>
</reference>
<dbReference type="Gene3D" id="3.30.450.20">
    <property type="entry name" value="PAS domain"/>
    <property type="match status" value="1"/>
</dbReference>
<dbReference type="Gene3D" id="3.40.50.2300">
    <property type="match status" value="1"/>
</dbReference>
<dbReference type="GO" id="GO:0006355">
    <property type="term" value="P:regulation of DNA-templated transcription"/>
    <property type="evidence" value="ECO:0007669"/>
    <property type="project" value="InterPro"/>
</dbReference>
<evidence type="ECO:0000313" key="3">
    <source>
        <dbReference type="EMBL" id="SVD19871.1"/>
    </source>
</evidence>
<dbReference type="SUPFAM" id="SSF52172">
    <property type="entry name" value="CheY-like"/>
    <property type="match status" value="1"/>
</dbReference>
<feature type="domain" description="Response regulatory" evidence="1">
    <location>
        <begin position="1"/>
        <end position="113"/>
    </location>
</feature>
<dbReference type="InterPro" id="IPR000014">
    <property type="entry name" value="PAS"/>
</dbReference>
<sequence>MVVNSDEERCTTLKDAFQNRGYQVDLAGTAGEVEQRLEICAPDFAVLFPNLEDTTPGELLERVKTQGPATIVIPVTEESDTQRSVELVKKGADGFVREPLNVEHLIDLCSRTSRERSLIQAEELLGERTNQLQLSEVKQQLLFDSISDPILALSGNLTVLYCNDFYGKLAGKTTKELVGTNLEVLMPNGG</sequence>
<feature type="non-terminal residue" evidence="3">
    <location>
        <position position="190"/>
    </location>
</feature>
<organism evidence="3">
    <name type="scientific">marine metagenome</name>
    <dbReference type="NCBI Taxonomy" id="408172"/>
    <lineage>
        <taxon>unclassified sequences</taxon>
        <taxon>metagenomes</taxon>
        <taxon>ecological metagenomes</taxon>
    </lineage>
</organism>
<proteinExistence type="predicted"/>
<evidence type="ECO:0000259" key="1">
    <source>
        <dbReference type="PROSITE" id="PS50110"/>
    </source>
</evidence>
<dbReference type="SUPFAM" id="SSF55785">
    <property type="entry name" value="PYP-like sensor domain (PAS domain)"/>
    <property type="match status" value="1"/>
</dbReference>
<gene>
    <name evidence="3" type="ORF">METZ01_LOCUS372725</name>
</gene>
<dbReference type="EMBL" id="UINC01135614">
    <property type="protein sequence ID" value="SVD19871.1"/>
    <property type="molecule type" value="Genomic_DNA"/>
</dbReference>
<dbReference type="Pfam" id="PF00072">
    <property type="entry name" value="Response_reg"/>
    <property type="match status" value="1"/>
</dbReference>
<dbReference type="Pfam" id="PF00989">
    <property type="entry name" value="PAS"/>
    <property type="match status" value="1"/>
</dbReference>
<dbReference type="CDD" id="cd00156">
    <property type="entry name" value="REC"/>
    <property type="match status" value="1"/>
</dbReference>
<accession>A0A382TEM3</accession>
<protein>
    <recommendedName>
        <fullName evidence="4">Response regulatory domain-containing protein</fullName>
    </recommendedName>
</protein>
<evidence type="ECO:0008006" key="4">
    <source>
        <dbReference type="Google" id="ProtNLM"/>
    </source>
</evidence>
<evidence type="ECO:0000259" key="2">
    <source>
        <dbReference type="PROSITE" id="PS50112"/>
    </source>
</evidence>
<feature type="domain" description="PAS" evidence="2">
    <location>
        <begin position="135"/>
        <end position="190"/>
    </location>
</feature>
<name>A0A382TEM3_9ZZZZ</name>
<dbReference type="InterPro" id="IPR001789">
    <property type="entry name" value="Sig_transdc_resp-reg_receiver"/>
</dbReference>
<dbReference type="InterPro" id="IPR013767">
    <property type="entry name" value="PAS_fold"/>
</dbReference>
<dbReference type="PROSITE" id="PS50110">
    <property type="entry name" value="RESPONSE_REGULATORY"/>
    <property type="match status" value="1"/>
</dbReference>
<dbReference type="AlphaFoldDB" id="A0A382TEM3"/>